<organism evidence="2 3">
    <name type="scientific">Mesonia ostreae</name>
    <dbReference type="NCBI Taxonomy" id="861110"/>
    <lineage>
        <taxon>Bacteria</taxon>
        <taxon>Pseudomonadati</taxon>
        <taxon>Bacteroidota</taxon>
        <taxon>Flavobacteriia</taxon>
        <taxon>Flavobacteriales</taxon>
        <taxon>Flavobacteriaceae</taxon>
        <taxon>Mesonia</taxon>
    </lineage>
</organism>
<comment type="caution">
    <text evidence="2">The sequence shown here is derived from an EMBL/GenBank/DDBJ whole genome shotgun (WGS) entry which is preliminary data.</text>
</comment>
<dbReference type="InterPro" id="IPR036895">
    <property type="entry name" value="Uracil-DNA_glycosylase-like_sf"/>
</dbReference>
<dbReference type="InterPro" id="IPR047124">
    <property type="entry name" value="HI_0220.2"/>
</dbReference>
<feature type="domain" description="Uracil-DNA glycosylase-like" evidence="1">
    <location>
        <begin position="25"/>
        <end position="180"/>
    </location>
</feature>
<dbReference type="PANTHER" id="PTHR42160:SF1">
    <property type="entry name" value="URACIL-DNA GLYCOSYLASE SUPERFAMILY PROTEIN"/>
    <property type="match status" value="1"/>
</dbReference>
<dbReference type="InterPro" id="IPR005122">
    <property type="entry name" value="Uracil-DNA_glycosylase-like"/>
</dbReference>
<evidence type="ECO:0000313" key="2">
    <source>
        <dbReference type="EMBL" id="MDT0294739.1"/>
    </source>
</evidence>
<proteinExistence type="predicted"/>
<dbReference type="Pfam" id="PF03167">
    <property type="entry name" value="UDG"/>
    <property type="match status" value="1"/>
</dbReference>
<dbReference type="Proteomes" id="UP001182991">
    <property type="component" value="Unassembled WGS sequence"/>
</dbReference>
<name>A0ABU2KJ92_9FLAO</name>
<reference evidence="3" key="1">
    <citation type="submission" date="2023-07" db="EMBL/GenBank/DDBJ databases">
        <title>Isolating and identifying novel microbial strains from the Mariana Trench.</title>
        <authorList>
            <person name="Fu H."/>
        </authorList>
    </citation>
    <scope>NUCLEOTIDE SEQUENCE [LARGE SCALE GENOMIC DNA]</scope>
    <source>
        <strain evidence="3">T-y2</strain>
    </source>
</reference>
<dbReference type="SMART" id="SM00987">
    <property type="entry name" value="UreE_C"/>
    <property type="match status" value="1"/>
</dbReference>
<accession>A0ABU2KJ92</accession>
<dbReference type="CDD" id="cd10033">
    <property type="entry name" value="UDG_like"/>
    <property type="match status" value="1"/>
</dbReference>
<protein>
    <submittedName>
        <fullName evidence="2">Uracil-DNA glycosylase family protein</fullName>
    </submittedName>
</protein>
<dbReference type="RefSeq" id="WP_311401668.1">
    <property type="nucleotide sequence ID" value="NZ_JAVRBG010000007.1"/>
</dbReference>
<gene>
    <name evidence="2" type="ORF">RLT85_08840</name>
</gene>
<dbReference type="SUPFAM" id="SSF52141">
    <property type="entry name" value="Uracil-DNA glycosylase-like"/>
    <property type="match status" value="1"/>
</dbReference>
<dbReference type="SMART" id="SM00986">
    <property type="entry name" value="UDG"/>
    <property type="match status" value="1"/>
</dbReference>
<evidence type="ECO:0000313" key="3">
    <source>
        <dbReference type="Proteomes" id="UP001182991"/>
    </source>
</evidence>
<sequence length="188" mass="22032">MKQLLTNIRNCTLCEEHLPLGANPILRANKNSKIVLISQAPGRVVHESNIDWNDQSGKKLREWLGVSEETFYKDKNFAVLPMAFCYPGKAKTGDLPPRKKCAPQWHQRVLNHFENDPLYILIGSYACKYYLEGKENLTYRVKNYHTYLPKYFPIPHPSPVNRFWRSKNPWFEMEVVPELQQLIKNKLS</sequence>
<evidence type="ECO:0000259" key="1">
    <source>
        <dbReference type="SMART" id="SM00986"/>
    </source>
</evidence>
<dbReference type="PANTHER" id="PTHR42160">
    <property type="entry name" value="URACIL-DNA GLYCOSYLASE SUPERFAMILY PROTEIN"/>
    <property type="match status" value="1"/>
</dbReference>
<dbReference type="Gene3D" id="3.40.470.10">
    <property type="entry name" value="Uracil-DNA glycosylase-like domain"/>
    <property type="match status" value="1"/>
</dbReference>
<keyword evidence="3" id="KW-1185">Reference proteome</keyword>
<dbReference type="EMBL" id="JAVRBG010000007">
    <property type="protein sequence ID" value="MDT0294739.1"/>
    <property type="molecule type" value="Genomic_DNA"/>
</dbReference>